<dbReference type="InterPro" id="IPR015797">
    <property type="entry name" value="NUDIX_hydrolase-like_dom_sf"/>
</dbReference>
<name>A0A1F8BZW4_9BACT</name>
<evidence type="ECO:0000313" key="1">
    <source>
        <dbReference type="EMBL" id="OGM69644.1"/>
    </source>
</evidence>
<protein>
    <recommendedName>
        <fullName evidence="3">Nudix hydrolase domain-containing protein</fullName>
    </recommendedName>
</protein>
<dbReference type="Proteomes" id="UP000178429">
    <property type="component" value="Unassembled WGS sequence"/>
</dbReference>
<reference evidence="1 2" key="1">
    <citation type="journal article" date="2016" name="Nat. Commun.">
        <title>Thousands of microbial genomes shed light on interconnected biogeochemical processes in an aquifer system.</title>
        <authorList>
            <person name="Anantharaman K."/>
            <person name="Brown C.T."/>
            <person name="Hug L.A."/>
            <person name="Sharon I."/>
            <person name="Castelle C.J."/>
            <person name="Probst A.J."/>
            <person name="Thomas B.C."/>
            <person name="Singh A."/>
            <person name="Wilkins M.J."/>
            <person name="Karaoz U."/>
            <person name="Brodie E.L."/>
            <person name="Williams K.H."/>
            <person name="Hubbard S.S."/>
            <person name="Banfield J.F."/>
        </authorList>
    </citation>
    <scope>NUCLEOTIDE SEQUENCE [LARGE SCALE GENOMIC DNA]</scope>
</reference>
<evidence type="ECO:0008006" key="3">
    <source>
        <dbReference type="Google" id="ProtNLM"/>
    </source>
</evidence>
<organism evidence="1 2">
    <name type="scientific">Candidatus Woesebacteria bacterium RIFCSPLOWO2_01_FULL_44_14</name>
    <dbReference type="NCBI Taxonomy" id="1802525"/>
    <lineage>
        <taxon>Bacteria</taxon>
        <taxon>Candidatus Woeseibacteriota</taxon>
    </lineage>
</organism>
<accession>A0A1F8BZW4</accession>
<gene>
    <name evidence="1" type="ORF">A2975_00840</name>
</gene>
<comment type="caution">
    <text evidence="1">The sequence shown here is derived from an EMBL/GenBank/DDBJ whole genome shotgun (WGS) entry which is preliminary data.</text>
</comment>
<proteinExistence type="predicted"/>
<dbReference type="AlphaFoldDB" id="A0A1F8BZW4"/>
<evidence type="ECO:0000313" key="2">
    <source>
        <dbReference type="Proteomes" id="UP000178429"/>
    </source>
</evidence>
<dbReference type="EMBL" id="MGHL01000010">
    <property type="protein sequence ID" value="OGM69644.1"/>
    <property type="molecule type" value="Genomic_DNA"/>
</dbReference>
<sequence>MNINIKDKLVLITGMVVFQKNKNIERWLVVKKDENSDWELPTANVRRVESSVRAAIRTMQEMGGMRAQVMAEAGRFGGSTVVNGKTVPLRYIFYLMKYRDEAGELIGFNQMEWFDYAGAVRKLKSKRDRAIIKTAREELRTLRKTDEGKEILREK</sequence>
<dbReference type="SUPFAM" id="SSF55811">
    <property type="entry name" value="Nudix"/>
    <property type="match status" value="1"/>
</dbReference>
<dbReference type="Gene3D" id="3.90.79.10">
    <property type="entry name" value="Nucleoside Triphosphate Pyrophosphohydrolase"/>
    <property type="match status" value="1"/>
</dbReference>
<dbReference type="STRING" id="1802525.A2975_00840"/>